<keyword evidence="1" id="KW-0732">Signal</keyword>
<dbReference type="InterPro" id="IPR036058">
    <property type="entry name" value="Kazal_dom_sf"/>
</dbReference>
<protein>
    <recommendedName>
        <fullName evidence="2">Kazal-like domain-containing protein</fullName>
    </recommendedName>
</protein>
<dbReference type="EMBL" id="JAAAIL010000142">
    <property type="protein sequence ID" value="KAG0279179.1"/>
    <property type="molecule type" value="Genomic_DNA"/>
</dbReference>
<keyword evidence="4" id="KW-1185">Reference proteome</keyword>
<name>A0AAD4DIX2_9FUNG</name>
<evidence type="ECO:0000313" key="4">
    <source>
        <dbReference type="Proteomes" id="UP001194580"/>
    </source>
</evidence>
<reference evidence="3" key="1">
    <citation type="journal article" date="2020" name="Fungal Divers.">
        <title>Resolving the Mortierellaceae phylogeny through synthesis of multi-gene phylogenetics and phylogenomics.</title>
        <authorList>
            <person name="Vandepol N."/>
            <person name="Liber J."/>
            <person name="Desiro A."/>
            <person name="Na H."/>
            <person name="Kennedy M."/>
            <person name="Barry K."/>
            <person name="Grigoriev I.V."/>
            <person name="Miller A.N."/>
            <person name="O'Donnell K."/>
            <person name="Stajich J.E."/>
            <person name="Bonito G."/>
        </authorList>
    </citation>
    <scope>NUCLEOTIDE SEQUENCE</scope>
    <source>
        <strain evidence="3">NRRL 28262</strain>
    </source>
</reference>
<proteinExistence type="predicted"/>
<evidence type="ECO:0000256" key="1">
    <source>
        <dbReference type="SAM" id="SignalP"/>
    </source>
</evidence>
<feature type="non-terminal residue" evidence="3">
    <location>
        <position position="101"/>
    </location>
</feature>
<gene>
    <name evidence="3" type="ORF">BGZ95_002033</name>
</gene>
<dbReference type="Pfam" id="PF07648">
    <property type="entry name" value="Kazal_2"/>
    <property type="match status" value="1"/>
</dbReference>
<evidence type="ECO:0000259" key="2">
    <source>
        <dbReference type="PROSITE" id="PS51465"/>
    </source>
</evidence>
<dbReference type="Gene3D" id="3.30.60.30">
    <property type="match status" value="1"/>
</dbReference>
<evidence type="ECO:0000313" key="3">
    <source>
        <dbReference type="EMBL" id="KAG0279179.1"/>
    </source>
</evidence>
<comment type="caution">
    <text evidence="3">The sequence shown here is derived from an EMBL/GenBank/DDBJ whole genome shotgun (WGS) entry which is preliminary data.</text>
</comment>
<feature type="signal peptide" evidence="1">
    <location>
        <begin position="1"/>
        <end position="24"/>
    </location>
</feature>
<dbReference type="Proteomes" id="UP001194580">
    <property type="component" value="Unassembled WGS sequence"/>
</dbReference>
<dbReference type="PROSITE" id="PS51465">
    <property type="entry name" value="KAZAL_2"/>
    <property type="match status" value="1"/>
</dbReference>
<dbReference type="AlphaFoldDB" id="A0AAD4DIX2"/>
<organism evidence="3 4">
    <name type="scientific">Linnemannia exigua</name>
    <dbReference type="NCBI Taxonomy" id="604196"/>
    <lineage>
        <taxon>Eukaryota</taxon>
        <taxon>Fungi</taxon>
        <taxon>Fungi incertae sedis</taxon>
        <taxon>Mucoromycota</taxon>
        <taxon>Mortierellomycotina</taxon>
        <taxon>Mortierellomycetes</taxon>
        <taxon>Mortierellales</taxon>
        <taxon>Mortierellaceae</taxon>
        <taxon>Linnemannia</taxon>
    </lineage>
</organism>
<accession>A0AAD4DIX2</accession>
<feature type="chain" id="PRO_5042288802" description="Kazal-like domain-containing protein" evidence="1">
    <location>
        <begin position="25"/>
        <end position="101"/>
    </location>
</feature>
<feature type="domain" description="Kazal-like" evidence="2">
    <location>
        <begin position="47"/>
        <end position="101"/>
    </location>
</feature>
<dbReference type="InterPro" id="IPR002350">
    <property type="entry name" value="Kazal_dom"/>
</dbReference>
<dbReference type="SUPFAM" id="SSF100895">
    <property type="entry name" value="Kazal-type serine protease inhibitors"/>
    <property type="match status" value="1"/>
</dbReference>
<dbReference type="CDD" id="cd00104">
    <property type="entry name" value="KAZAL_FS"/>
    <property type="match status" value="1"/>
</dbReference>
<sequence length="101" mass="10746">MHFFSSILRLVILAGLLVVASVDASPIPASIPQESDATSLITFTSNITIKKPCLSACPLIYKPVCAKDKRGAKRTFSNSCALGLYNCEHPKGSFTAISETA</sequence>